<proteinExistence type="predicted"/>
<dbReference type="RefSeq" id="WP_406760974.1">
    <property type="nucleotide sequence ID" value="NZ_JBJIAB010000009.1"/>
</dbReference>
<reference evidence="3 4" key="1">
    <citation type="submission" date="2024-11" db="EMBL/GenBank/DDBJ databases">
        <authorList>
            <person name="Heng Y.C."/>
            <person name="Lim A.C.H."/>
            <person name="Lee J.K.Y."/>
            <person name="Kittelmann S."/>
        </authorList>
    </citation>
    <scope>NUCLEOTIDE SEQUENCE [LARGE SCALE GENOMIC DNA]</scope>
    <source>
        <strain evidence="3 4">WILCCON 0112</strain>
    </source>
</reference>
<comment type="caution">
    <text evidence="3">The sequence shown here is derived from an EMBL/GenBank/DDBJ whole genome shotgun (WGS) entry which is preliminary data.</text>
</comment>
<protein>
    <submittedName>
        <fullName evidence="3">Helix-turn-helix domain-containing protein</fullName>
    </submittedName>
</protein>
<feature type="domain" description="HTH cro/C1-type" evidence="2">
    <location>
        <begin position="6"/>
        <end position="61"/>
    </location>
</feature>
<evidence type="ECO:0000313" key="4">
    <source>
        <dbReference type="Proteomes" id="UP001623600"/>
    </source>
</evidence>
<keyword evidence="4" id="KW-1185">Reference proteome</keyword>
<dbReference type="SUPFAM" id="SSF47413">
    <property type="entry name" value="lambda repressor-like DNA-binding domains"/>
    <property type="match status" value="1"/>
</dbReference>
<evidence type="ECO:0000313" key="3">
    <source>
        <dbReference type="EMBL" id="MFL0165238.1"/>
    </source>
</evidence>
<dbReference type="Proteomes" id="UP001623600">
    <property type="component" value="Unassembled WGS sequence"/>
</dbReference>
<dbReference type="InterPro" id="IPR001387">
    <property type="entry name" value="Cro/C1-type_HTH"/>
</dbReference>
<sequence>MVNENIKKAREAAGISQRELGRRINKTGQYISYLEKNPKSNPSIVVLSDIATALNIPLSYLIETQETLTNKIIRTLEINFDADAENTLELICELADIDPEVIDEALKYNEDISESYLSKMISIIYNDNPDLFTNFYIENKNLINSNYLICAQTCDEILKRLKLKGVLDEDNKIKTCPKERMQNVLVSNRIVQNSLLYSFVLSVLISKYHTNSIQDLINKLKFDNIEQLAALITNDAGKYILSAVNASFESLKEDPNDLSFSMDALNSEIENYNSYNSALLSNIKSIVYAENKESE</sequence>
<accession>A0ABW8S2Z9</accession>
<dbReference type="CDD" id="cd00093">
    <property type="entry name" value="HTH_XRE"/>
    <property type="match status" value="1"/>
</dbReference>
<organism evidence="3 4">
    <name type="scientific">Candidatus Clostridium helianthi</name>
    <dbReference type="NCBI Taxonomy" id="3381660"/>
    <lineage>
        <taxon>Bacteria</taxon>
        <taxon>Bacillati</taxon>
        <taxon>Bacillota</taxon>
        <taxon>Clostridia</taxon>
        <taxon>Eubacteriales</taxon>
        <taxon>Clostridiaceae</taxon>
        <taxon>Clostridium</taxon>
    </lineage>
</organism>
<keyword evidence="1" id="KW-0238">DNA-binding</keyword>
<dbReference type="PANTHER" id="PTHR46797">
    <property type="entry name" value="HTH-TYPE TRANSCRIPTIONAL REGULATOR"/>
    <property type="match status" value="1"/>
</dbReference>
<dbReference type="EMBL" id="JBJIAB010000009">
    <property type="protein sequence ID" value="MFL0165238.1"/>
    <property type="molecule type" value="Genomic_DNA"/>
</dbReference>
<name>A0ABW8S2Z9_9CLOT</name>
<evidence type="ECO:0000259" key="2">
    <source>
        <dbReference type="PROSITE" id="PS50943"/>
    </source>
</evidence>
<dbReference type="InterPro" id="IPR050807">
    <property type="entry name" value="TransReg_Diox_bact_type"/>
</dbReference>
<dbReference type="PANTHER" id="PTHR46797:SF1">
    <property type="entry name" value="METHYLPHOSPHONATE SYNTHASE"/>
    <property type="match status" value="1"/>
</dbReference>
<dbReference type="Gene3D" id="1.10.260.40">
    <property type="entry name" value="lambda repressor-like DNA-binding domains"/>
    <property type="match status" value="1"/>
</dbReference>
<dbReference type="InterPro" id="IPR010982">
    <property type="entry name" value="Lambda_DNA-bd_dom_sf"/>
</dbReference>
<dbReference type="Pfam" id="PF01381">
    <property type="entry name" value="HTH_3"/>
    <property type="match status" value="1"/>
</dbReference>
<gene>
    <name evidence="3" type="ORF">ACJDTP_09185</name>
</gene>
<dbReference type="SMART" id="SM00530">
    <property type="entry name" value="HTH_XRE"/>
    <property type="match status" value="1"/>
</dbReference>
<evidence type="ECO:0000256" key="1">
    <source>
        <dbReference type="ARBA" id="ARBA00023125"/>
    </source>
</evidence>
<dbReference type="PROSITE" id="PS50943">
    <property type="entry name" value="HTH_CROC1"/>
    <property type="match status" value="1"/>
</dbReference>